<protein>
    <recommendedName>
        <fullName evidence="3">Iron-containing redox enzyme family protein</fullName>
    </recommendedName>
</protein>
<reference evidence="1 2" key="1">
    <citation type="submission" date="2018-12" db="EMBL/GenBank/DDBJ databases">
        <authorList>
            <person name="Yang E."/>
        </authorList>
    </citation>
    <scope>NUCLEOTIDE SEQUENCE [LARGE SCALE GENOMIC DNA]</scope>
    <source>
        <strain evidence="1 2">SOD</strain>
    </source>
</reference>
<keyword evidence="2" id="KW-1185">Reference proteome</keyword>
<gene>
    <name evidence="1" type="ORF">EJB06_09200</name>
</gene>
<dbReference type="Gene3D" id="1.20.910.10">
    <property type="entry name" value="Heme oxygenase-like"/>
    <property type="match status" value="1"/>
</dbReference>
<dbReference type="InterPro" id="IPR016084">
    <property type="entry name" value="Haem_Oase-like_multi-hlx"/>
</dbReference>
<evidence type="ECO:0000313" key="2">
    <source>
        <dbReference type="Proteomes" id="UP000278085"/>
    </source>
</evidence>
<evidence type="ECO:0008006" key="3">
    <source>
        <dbReference type="Google" id="ProtNLM"/>
    </source>
</evidence>
<organism evidence="1 2">
    <name type="scientific">Massilia atriviolacea</name>
    <dbReference type="NCBI Taxonomy" id="2495579"/>
    <lineage>
        <taxon>Bacteria</taxon>
        <taxon>Pseudomonadati</taxon>
        <taxon>Pseudomonadota</taxon>
        <taxon>Betaproteobacteria</taxon>
        <taxon>Burkholderiales</taxon>
        <taxon>Oxalobacteraceae</taxon>
        <taxon>Telluria group</taxon>
        <taxon>Massilia</taxon>
    </lineage>
</organism>
<dbReference type="AlphaFoldDB" id="A0A430HP90"/>
<evidence type="ECO:0000313" key="1">
    <source>
        <dbReference type="EMBL" id="RSZ59334.1"/>
    </source>
</evidence>
<dbReference type="OrthoDB" id="6298612at2"/>
<dbReference type="EMBL" id="RXLQ01000004">
    <property type="protein sequence ID" value="RSZ59334.1"/>
    <property type="molecule type" value="Genomic_DNA"/>
</dbReference>
<accession>A0A430HP90</accession>
<sequence>MKHQLLDHMKSLEVHPVFDNDYFRFVKETPLTPQLYAVHRANFFFRTMATVIGIAHVCAAAAANHDQDTLILFSYILNEECGDGQQSKCHELLMEHSHNLFGQFEFDLPALKVRDLEGRRDGTRDEKATSLVIDETKDYRTRIHALLTRNYPTMLGVAYALETHASVMLTCFRDMFNLNRKYLDKDDFVRKVEIYFNCHLDSGVEDRHASDAQQCVLNNCVSEQDLADIKHGIDATLEIQHAMWNGMYRRAMEIRNN</sequence>
<dbReference type="Pfam" id="PF14518">
    <property type="entry name" value="Haem_oxygenas_2"/>
    <property type="match status" value="1"/>
</dbReference>
<proteinExistence type="predicted"/>
<comment type="caution">
    <text evidence="1">The sequence shown here is derived from an EMBL/GenBank/DDBJ whole genome shotgun (WGS) entry which is preliminary data.</text>
</comment>
<dbReference type="Proteomes" id="UP000278085">
    <property type="component" value="Unassembled WGS sequence"/>
</dbReference>
<name>A0A430HP90_9BURK</name>